<protein>
    <submittedName>
        <fullName evidence="1">Uncharacterized protein</fullName>
    </submittedName>
</protein>
<accession>A0A0F9YI50</accession>
<evidence type="ECO:0000313" key="2">
    <source>
        <dbReference type="Proteomes" id="UP000034803"/>
    </source>
</evidence>
<evidence type="ECO:0000313" key="1">
    <source>
        <dbReference type="EMBL" id="KKP31214.1"/>
    </source>
</evidence>
<reference evidence="1 2" key="1">
    <citation type="journal article" date="2015" name="Nature">
        <title>rRNA introns, odd ribosomes, and small enigmatic genomes across a large radiation of phyla.</title>
        <authorList>
            <person name="Brown C.T."/>
            <person name="Hug L.A."/>
            <person name="Thomas B.C."/>
            <person name="Sharon I."/>
            <person name="Castelle C.J."/>
            <person name="Singh A."/>
            <person name="Wilkins M.J."/>
            <person name="Williams K.H."/>
            <person name="Banfield J.F."/>
        </authorList>
    </citation>
    <scope>NUCLEOTIDE SEQUENCE [LARGE SCALE GENOMIC DNA]</scope>
</reference>
<dbReference type="AlphaFoldDB" id="A0A0F9YI50"/>
<organism evidence="1 2">
    <name type="scientific">Candidatus Woesebacteria bacterium GW2011_GWC2_31_9</name>
    <dbReference type="NCBI Taxonomy" id="1618586"/>
    <lineage>
        <taxon>Bacteria</taxon>
        <taxon>Candidatus Woeseibacteriota</taxon>
    </lineage>
</organism>
<dbReference type="EMBL" id="LBOI01000013">
    <property type="protein sequence ID" value="KKP31214.1"/>
    <property type="molecule type" value="Genomic_DNA"/>
</dbReference>
<dbReference type="Proteomes" id="UP000034803">
    <property type="component" value="Unassembled WGS sequence"/>
</dbReference>
<gene>
    <name evidence="1" type="ORF">UR21_C0013G0008</name>
</gene>
<name>A0A0F9YI50_9BACT</name>
<sequence>MFKRKVLVLSLVLVFGALIYRFILPSKKTHSANFTAASASLSNSRFSYRAGVASGTSGASLVTIDASGNADNTTNHLFPKDTICATNSIEGGCVGNVNYTVANIVAVGGTTFNTTVALSATLEANGFLVATQSGSLAISFTTTTEVPIGGTLLITIPAAKPGTAGRASDGIPDTAASIANNGFDFSTIAAGDVTVSDIALCTSAGWGSATVTAGNGTSTDHTILFTRAAATCAASKAVTVTIDNAPGVINPAPLTTHTQGQADAYQINIKTRDGSTNTLDQSDVTIAPVEGVLISATVDETLSLTVAAVTADTGSYCGITRDSNSINSTATSVPWGTLSPTYGSTTEAHNANQQITISTNASAGYNVYIEENDQMGKDGVACAGNGGESVNCIQDTVCKTAPECTESTLQDWTADPSSYVGLGYSLQNVTGTSAVFDWDGTGGDTFNTKQIADIAASEIRQSIMYKATPADADSAYICYRIDITATQPAGYYYNKVKYTAIPIF</sequence>
<proteinExistence type="predicted"/>
<comment type="caution">
    <text evidence="1">The sequence shown here is derived from an EMBL/GenBank/DDBJ whole genome shotgun (WGS) entry which is preliminary data.</text>
</comment>